<dbReference type="Gene3D" id="3.40.605.10">
    <property type="entry name" value="Aldehyde Dehydrogenase, Chain A, domain 1"/>
    <property type="match status" value="1"/>
</dbReference>
<evidence type="ECO:0000256" key="1">
    <source>
        <dbReference type="ARBA" id="ARBA00009986"/>
    </source>
</evidence>
<dbReference type="FunFam" id="3.40.605.10:FF:000029">
    <property type="entry name" value="Aldehyde dehydrogenase, mitochondrial"/>
    <property type="match status" value="1"/>
</dbReference>
<comment type="similarity">
    <text evidence="1">Belongs to the aldehyde dehydrogenase family.</text>
</comment>
<evidence type="ECO:0000256" key="2">
    <source>
        <dbReference type="ARBA" id="ARBA00023002"/>
    </source>
</evidence>
<sequence>QLFINNEFVGSASGKCFPTINPATGKKIIDVSEADKADVDRAVAAAKEAFKFGSSWRTMDASARGKLITKFASLIERDLDYLASLESLDNGKPYSDSVFDIKCAVDVFHYYAGWCDKIHGKTIPV</sequence>
<dbReference type="Proteomes" id="UP000792457">
    <property type="component" value="Unassembled WGS sequence"/>
</dbReference>
<dbReference type="EC" id="1.2.1.3" evidence="4"/>
<dbReference type="GO" id="GO:0004029">
    <property type="term" value="F:aldehyde dehydrogenase (NAD+) activity"/>
    <property type="evidence" value="ECO:0007669"/>
    <property type="project" value="UniProtKB-EC"/>
</dbReference>
<evidence type="ECO:0000256" key="3">
    <source>
        <dbReference type="ARBA" id="ARBA00023027"/>
    </source>
</evidence>
<reference evidence="6" key="1">
    <citation type="submission" date="2013-04" db="EMBL/GenBank/DDBJ databases">
        <authorList>
            <person name="Qu J."/>
            <person name="Murali S.C."/>
            <person name="Bandaranaike D."/>
            <person name="Bellair M."/>
            <person name="Blankenburg K."/>
            <person name="Chao H."/>
            <person name="Dinh H."/>
            <person name="Doddapaneni H."/>
            <person name="Downs B."/>
            <person name="Dugan-Rocha S."/>
            <person name="Elkadiri S."/>
            <person name="Gnanaolivu R.D."/>
            <person name="Hernandez B."/>
            <person name="Javaid M."/>
            <person name="Jayaseelan J.C."/>
            <person name="Lee S."/>
            <person name="Li M."/>
            <person name="Ming W."/>
            <person name="Munidasa M."/>
            <person name="Muniz J."/>
            <person name="Nguyen L."/>
            <person name="Ongeri F."/>
            <person name="Osuji N."/>
            <person name="Pu L.-L."/>
            <person name="Puazo M."/>
            <person name="Qu C."/>
            <person name="Quiroz J."/>
            <person name="Raj R."/>
            <person name="Weissenberger G."/>
            <person name="Xin Y."/>
            <person name="Zou X."/>
            <person name="Han Y."/>
            <person name="Richards S."/>
            <person name="Worley K."/>
            <person name="Muzny D."/>
            <person name="Gibbs R."/>
        </authorList>
    </citation>
    <scope>NUCLEOTIDE SEQUENCE</scope>
    <source>
        <strain evidence="6">Sampled in the wild</strain>
    </source>
</reference>
<dbReference type="PANTHER" id="PTHR11699">
    <property type="entry name" value="ALDEHYDE DEHYDROGENASE-RELATED"/>
    <property type="match status" value="1"/>
</dbReference>
<feature type="non-terminal residue" evidence="6">
    <location>
        <position position="125"/>
    </location>
</feature>
<gene>
    <name evidence="6" type="ORF">J437_LFUL008166</name>
</gene>
<evidence type="ECO:0000256" key="4">
    <source>
        <dbReference type="ARBA" id="ARBA00024226"/>
    </source>
</evidence>
<proteinExistence type="inferred from homology"/>
<dbReference type="InterPro" id="IPR015590">
    <property type="entry name" value="Aldehyde_DH_dom"/>
</dbReference>
<evidence type="ECO:0000259" key="5">
    <source>
        <dbReference type="Pfam" id="PF00171"/>
    </source>
</evidence>
<dbReference type="SUPFAM" id="SSF53720">
    <property type="entry name" value="ALDH-like"/>
    <property type="match status" value="1"/>
</dbReference>
<dbReference type="OrthoDB" id="310895at2759"/>
<dbReference type="InterPro" id="IPR016161">
    <property type="entry name" value="Ald_DH/histidinol_DH"/>
</dbReference>
<evidence type="ECO:0000313" key="7">
    <source>
        <dbReference type="Proteomes" id="UP000792457"/>
    </source>
</evidence>
<dbReference type="Pfam" id="PF00171">
    <property type="entry name" value="Aldedh"/>
    <property type="match status" value="1"/>
</dbReference>
<keyword evidence="7" id="KW-1185">Reference proteome</keyword>
<feature type="domain" description="Aldehyde dehydrogenase" evidence="5">
    <location>
        <begin position="9"/>
        <end position="124"/>
    </location>
</feature>
<keyword evidence="2" id="KW-0560">Oxidoreductase</keyword>
<organism evidence="6 7">
    <name type="scientific">Ladona fulva</name>
    <name type="common">Scarce chaser dragonfly</name>
    <name type="synonym">Libellula fulva</name>
    <dbReference type="NCBI Taxonomy" id="123851"/>
    <lineage>
        <taxon>Eukaryota</taxon>
        <taxon>Metazoa</taxon>
        <taxon>Ecdysozoa</taxon>
        <taxon>Arthropoda</taxon>
        <taxon>Hexapoda</taxon>
        <taxon>Insecta</taxon>
        <taxon>Pterygota</taxon>
        <taxon>Palaeoptera</taxon>
        <taxon>Odonata</taxon>
        <taxon>Epiprocta</taxon>
        <taxon>Anisoptera</taxon>
        <taxon>Libelluloidea</taxon>
        <taxon>Libellulidae</taxon>
        <taxon>Ladona</taxon>
    </lineage>
</organism>
<keyword evidence="3" id="KW-0520">NAD</keyword>
<evidence type="ECO:0000313" key="6">
    <source>
        <dbReference type="EMBL" id="KAG8237114.1"/>
    </source>
</evidence>
<reference evidence="6" key="2">
    <citation type="submission" date="2017-10" db="EMBL/GenBank/DDBJ databases">
        <title>Ladona fulva Genome sequencing and assembly.</title>
        <authorList>
            <person name="Murali S."/>
            <person name="Richards S."/>
            <person name="Bandaranaike D."/>
            <person name="Bellair M."/>
            <person name="Blankenburg K."/>
            <person name="Chao H."/>
            <person name="Dinh H."/>
            <person name="Doddapaneni H."/>
            <person name="Dugan-Rocha S."/>
            <person name="Elkadiri S."/>
            <person name="Gnanaolivu R."/>
            <person name="Hernandez B."/>
            <person name="Skinner E."/>
            <person name="Javaid M."/>
            <person name="Lee S."/>
            <person name="Li M."/>
            <person name="Ming W."/>
            <person name="Munidasa M."/>
            <person name="Muniz J."/>
            <person name="Nguyen L."/>
            <person name="Hughes D."/>
            <person name="Osuji N."/>
            <person name="Pu L.-L."/>
            <person name="Puazo M."/>
            <person name="Qu C."/>
            <person name="Quiroz J."/>
            <person name="Raj R."/>
            <person name="Weissenberger G."/>
            <person name="Xin Y."/>
            <person name="Zou X."/>
            <person name="Han Y."/>
            <person name="Worley K."/>
            <person name="Muzny D."/>
            <person name="Gibbs R."/>
        </authorList>
    </citation>
    <scope>NUCLEOTIDE SEQUENCE</scope>
    <source>
        <strain evidence="6">Sampled in the wild</strain>
    </source>
</reference>
<dbReference type="InterPro" id="IPR016162">
    <property type="entry name" value="Ald_DH_N"/>
</dbReference>
<comment type="caution">
    <text evidence="6">The sequence shown here is derived from an EMBL/GenBank/DDBJ whole genome shotgun (WGS) entry which is preliminary data.</text>
</comment>
<accession>A0A8K0KKU3</accession>
<name>A0A8K0KKU3_LADFU</name>
<protein>
    <recommendedName>
        <fullName evidence="4">aldehyde dehydrogenase (NAD(+))</fullName>
        <ecNumber evidence="4">1.2.1.3</ecNumber>
    </recommendedName>
</protein>
<dbReference type="AlphaFoldDB" id="A0A8K0KKU3"/>
<dbReference type="EMBL" id="KZ309125">
    <property type="protein sequence ID" value="KAG8237114.1"/>
    <property type="molecule type" value="Genomic_DNA"/>
</dbReference>
<feature type="non-terminal residue" evidence="6">
    <location>
        <position position="1"/>
    </location>
</feature>